<dbReference type="GO" id="GO:0043138">
    <property type="term" value="F:3'-5' DNA helicase activity"/>
    <property type="evidence" value="ECO:0007669"/>
    <property type="project" value="UniProtKB-EC"/>
</dbReference>
<dbReference type="PROSITE" id="PS51192">
    <property type="entry name" value="HELICASE_ATP_BIND_1"/>
    <property type="match status" value="1"/>
</dbReference>
<evidence type="ECO:0000256" key="3">
    <source>
        <dbReference type="ARBA" id="ARBA00022840"/>
    </source>
</evidence>
<dbReference type="InterPro" id="IPR011545">
    <property type="entry name" value="DEAD/DEAH_box_helicase_dom"/>
</dbReference>
<evidence type="ECO:0000256" key="4">
    <source>
        <dbReference type="ARBA" id="ARBA00023125"/>
    </source>
</evidence>
<keyword evidence="5" id="KW-0413">Isomerase</keyword>
<dbReference type="InterPro" id="IPR014001">
    <property type="entry name" value="Helicase_ATP-bd"/>
</dbReference>
<gene>
    <name evidence="10" type="ORF">NQU55_34680</name>
</gene>
<sequence>MATDNWTGAVALFRNWPEIPSEIEAKGTLRRLLDALVGLSNGSTGWRDVVSLTRQILLEARARGNTTGFEVPLDPQLPRRDQWEALHCQTGPRRGGSHVYVTAEPWWPATPDATSRTAAEVDLQQVYLGQDAQHRRKFEPCSADPFWTSALGDDHSGYVSVGQRQAARAVALAAPGSTTIICLPTGHGKTAVAMAPALLQSKSIGVSVVVVPTSILAVDMERRTRDLIERQGHQSPTRRYAYTSGLSPDEKAEMRADIAAGRQRLVFTSPESLVRSLKQPLEDAAEAGLLQYFIIDEAHLVEQWGNSFRTEFQTMSSHRRTWLSKSPPERRPVTVAMSATLTAQQMETLKTLFAAPQAAQIVWAGQLRHEPSYYIDSCANEEKREIAVLDAVSLLPKPLIIYTTKVVDAKEWADRLHARGMQRVVHVTGEANDAERREALEGWGGRTTDGTAEEATATRYDIVVGTSAFGLGIDLPDVKTIVHACLPETVDRYYQEVGRGGRDGSPSVAYLATTRQDEKVAEHINGEAIIGAPRALERWEAMWHSKTSVGDFYRLDLDSYPADMSVAYNTSRSWNVRILNLMVRAGLIRQYPPEPPRRCETESDATWKARLQYFYETANKYVDVELVDPQTNNPDHFRVHFESERNKLLRDQQSSLRGLKAALSGNRCIGDVLGAYYRVPDGEGELRTGINCRGCPRCRASAQLKPNGFYRLAGEPRPLVPSPQNHGRLPLARYFGERQCLSLWWQEPSDCVLVVRLVEKLVRRGIAVVGGPGLNAHTRNLLQTTARTRTVILDEDGALLTSWPGPMMWLAAPDSDSPSYDVGDRFAWNAPTYLIHPRNMRHPERAGTPLVDVYEASLSIRRALEEL</sequence>
<evidence type="ECO:0000256" key="6">
    <source>
        <dbReference type="ARBA" id="ARBA00034617"/>
    </source>
</evidence>
<dbReference type="Pfam" id="PF00271">
    <property type="entry name" value="Helicase_C"/>
    <property type="match status" value="1"/>
</dbReference>
<proteinExistence type="inferred from homology"/>
<dbReference type="SMART" id="SM00490">
    <property type="entry name" value="HELICc"/>
    <property type="match status" value="1"/>
</dbReference>
<dbReference type="Gene3D" id="3.40.50.300">
    <property type="entry name" value="P-loop containing nucleotide triphosphate hydrolases"/>
    <property type="match status" value="2"/>
</dbReference>
<keyword evidence="10" id="KW-0347">Helicase</keyword>
<dbReference type="PROSITE" id="PS51194">
    <property type="entry name" value="HELICASE_CTER"/>
    <property type="match status" value="1"/>
</dbReference>
<evidence type="ECO:0000259" key="8">
    <source>
        <dbReference type="PROSITE" id="PS51192"/>
    </source>
</evidence>
<dbReference type="NCBIfam" id="NF041063">
    <property type="entry name" value="DpdF"/>
    <property type="match status" value="1"/>
</dbReference>
<feature type="domain" description="Helicase C-terminal" evidence="9">
    <location>
        <begin position="387"/>
        <end position="544"/>
    </location>
</feature>
<dbReference type="PANTHER" id="PTHR13710">
    <property type="entry name" value="DNA HELICASE RECQ FAMILY MEMBER"/>
    <property type="match status" value="1"/>
</dbReference>
<keyword evidence="4" id="KW-0238">DNA-binding</keyword>
<feature type="domain" description="Helicase ATP-binding" evidence="8">
    <location>
        <begin position="170"/>
        <end position="359"/>
    </location>
</feature>
<dbReference type="EC" id="5.6.2.4" evidence="7"/>
<comment type="similarity">
    <text evidence="1">Belongs to the helicase family. RecQ subfamily.</text>
</comment>
<dbReference type="PANTHER" id="PTHR13710:SF105">
    <property type="entry name" value="ATP-DEPENDENT DNA HELICASE Q1"/>
    <property type="match status" value="1"/>
</dbReference>
<dbReference type="EMBL" id="JANIID010000057">
    <property type="protein sequence ID" value="MCQ8774870.1"/>
    <property type="molecule type" value="Genomic_DNA"/>
</dbReference>
<dbReference type="SMART" id="SM00487">
    <property type="entry name" value="DEXDc"/>
    <property type="match status" value="1"/>
</dbReference>
<dbReference type="GO" id="GO:0005524">
    <property type="term" value="F:ATP binding"/>
    <property type="evidence" value="ECO:0007669"/>
    <property type="project" value="UniProtKB-KW"/>
</dbReference>
<dbReference type="RefSeq" id="WP_256791766.1">
    <property type="nucleotide sequence ID" value="NZ_JAATER010000031.1"/>
</dbReference>
<reference evidence="10" key="1">
    <citation type="submission" date="2022-06" db="EMBL/GenBank/DDBJ databases">
        <title>WGS of actinobacteria.</title>
        <authorList>
            <person name="Thawai C."/>
        </authorList>
    </citation>
    <scope>NUCLEOTIDE SEQUENCE</scope>
    <source>
        <strain evidence="10">AA8</strain>
    </source>
</reference>
<keyword evidence="3" id="KW-0067">ATP-binding</keyword>
<dbReference type="InterPro" id="IPR001650">
    <property type="entry name" value="Helicase_C-like"/>
</dbReference>
<comment type="catalytic activity">
    <reaction evidence="6">
        <text>Couples ATP hydrolysis with the unwinding of duplex DNA by translocating in the 3'-5' direction.</text>
        <dbReference type="EC" id="5.6.2.4"/>
    </reaction>
</comment>
<protein>
    <recommendedName>
        <fullName evidence="7">DNA 3'-5' helicase</fullName>
        <ecNumber evidence="7">5.6.2.4</ecNumber>
    </recommendedName>
</protein>
<evidence type="ECO:0000259" key="9">
    <source>
        <dbReference type="PROSITE" id="PS51194"/>
    </source>
</evidence>
<dbReference type="InterPro" id="IPR027417">
    <property type="entry name" value="P-loop_NTPase"/>
</dbReference>
<dbReference type="GO" id="GO:0005694">
    <property type="term" value="C:chromosome"/>
    <property type="evidence" value="ECO:0007669"/>
    <property type="project" value="TreeGrafter"/>
</dbReference>
<comment type="caution">
    <text evidence="10">The sequence shown here is derived from an EMBL/GenBank/DDBJ whole genome shotgun (WGS) entry which is preliminary data.</text>
</comment>
<name>A0A9X2RT21_9ACTN</name>
<evidence type="ECO:0000313" key="11">
    <source>
        <dbReference type="Proteomes" id="UP001142374"/>
    </source>
</evidence>
<evidence type="ECO:0000256" key="1">
    <source>
        <dbReference type="ARBA" id="ARBA00005446"/>
    </source>
</evidence>
<keyword evidence="10" id="KW-0378">Hydrolase</keyword>
<organism evidence="10 11">
    <name type="scientific">Streptomyces telluris</name>
    <dbReference type="NCBI Taxonomy" id="2720021"/>
    <lineage>
        <taxon>Bacteria</taxon>
        <taxon>Bacillati</taxon>
        <taxon>Actinomycetota</taxon>
        <taxon>Actinomycetes</taxon>
        <taxon>Kitasatosporales</taxon>
        <taxon>Streptomycetaceae</taxon>
        <taxon>Streptomyces</taxon>
    </lineage>
</organism>
<evidence type="ECO:0000256" key="2">
    <source>
        <dbReference type="ARBA" id="ARBA00022741"/>
    </source>
</evidence>
<accession>A0A9X2RT21</accession>
<dbReference type="GO" id="GO:0000724">
    <property type="term" value="P:double-strand break repair via homologous recombination"/>
    <property type="evidence" value="ECO:0007669"/>
    <property type="project" value="TreeGrafter"/>
</dbReference>
<dbReference type="AlphaFoldDB" id="A0A9X2RT21"/>
<dbReference type="SUPFAM" id="SSF52540">
    <property type="entry name" value="P-loop containing nucleoside triphosphate hydrolases"/>
    <property type="match status" value="1"/>
</dbReference>
<evidence type="ECO:0000256" key="7">
    <source>
        <dbReference type="ARBA" id="ARBA00034808"/>
    </source>
</evidence>
<dbReference type="GO" id="GO:0005737">
    <property type="term" value="C:cytoplasm"/>
    <property type="evidence" value="ECO:0007669"/>
    <property type="project" value="TreeGrafter"/>
</dbReference>
<evidence type="ECO:0000313" key="10">
    <source>
        <dbReference type="EMBL" id="MCQ8774870.1"/>
    </source>
</evidence>
<keyword evidence="2" id="KW-0547">Nucleotide-binding</keyword>
<evidence type="ECO:0000256" key="5">
    <source>
        <dbReference type="ARBA" id="ARBA00023235"/>
    </source>
</evidence>
<keyword evidence="11" id="KW-1185">Reference proteome</keyword>
<dbReference type="GO" id="GO:0003677">
    <property type="term" value="F:DNA binding"/>
    <property type="evidence" value="ECO:0007669"/>
    <property type="project" value="UniProtKB-KW"/>
</dbReference>
<dbReference type="GO" id="GO:0009378">
    <property type="term" value="F:four-way junction helicase activity"/>
    <property type="evidence" value="ECO:0007669"/>
    <property type="project" value="TreeGrafter"/>
</dbReference>
<dbReference type="Proteomes" id="UP001142374">
    <property type="component" value="Unassembled WGS sequence"/>
</dbReference>
<dbReference type="Pfam" id="PF00270">
    <property type="entry name" value="DEAD"/>
    <property type="match status" value="1"/>
</dbReference>